<organism evidence="2 3">
    <name type="scientific">Novymonas esmeraldas</name>
    <dbReference type="NCBI Taxonomy" id="1808958"/>
    <lineage>
        <taxon>Eukaryota</taxon>
        <taxon>Discoba</taxon>
        <taxon>Euglenozoa</taxon>
        <taxon>Kinetoplastea</taxon>
        <taxon>Metakinetoplastina</taxon>
        <taxon>Trypanosomatida</taxon>
        <taxon>Trypanosomatidae</taxon>
        <taxon>Novymonas</taxon>
    </lineage>
</organism>
<feature type="region of interest" description="Disordered" evidence="1">
    <location>
        <begin position="820"/>
        <end position="853"/>
    </location>
</feature>
<feature type="compositionally biased region" description="Low complexity" evidence="1">
    <location>
        <begin position="145"/>
        <end position="154"/>
    </location>
</feature>
<sequence length="1128" mass="118404">MEALADTARALMSEALRTPTRGAVMAGMSLDRFNDSLPPYAAHMLALSGDSDATSRVAGGQSYPETINVDPTLSGSHSSTRMEAPAPAAAAAVPSAMPSVEELLDEPAGPRRSTTMIPVRSPTIEALIPVQKDTDSAEAAVGQPPSRAAASTEVAAATAASSAASRSPAPSCPPTPPITVSRPADGASTSALGTPSADTLAAAAAADAATLRAPVPHLSSSEQGHVSATATPRVAVAEDNTEHSPTAKPPAASRHASPRTAAGARSRSAVRAGRAVSTSRRRSATSASPSRRVGRTRGPTSSVYIAALLRGILGTATPADKAAVAAAASAGKTRGAVSTAPPPVSRLDLPVGLLVLYCAAEEACAVVEGATHASAAGAGVAATVAAAATAAAGYSMLYILEQLSDLRRRDHRAAALQRASEVERVKCEQLYVAAARRRAFAAAQEATHALAVEEEELGACTFHPAVSETAQRVEGKGTKDFMQKCVAWRAEADRRLQHKYERFAEVEAEQQAAAAALDGTLVPGEAMTAESRRLLEQPGVQARLKARPCLWEAKRPAEESPGGVVAPTAAELIGAPVTSAMRVEQEAVLHLLRLPATSVDASADASQLPPNTSASRAPKSGAVSMKEFLSRVEHDAQRREQQSARLQARYHNPAVEQFIPATGQPLFRPNAMPTTWKEGRRVGYDDLSKEEQDAFRAELRRTGHEYVLTHYLREQQRERRRSAMSSVRAADTPPPPPQDGEADTTLTSVEGAAQSASPSSGAPARAVSVSAQSRFMASLEAAVARHAQSRERALAQATVEETFRPQLTKRSVKMALHKTGGTPIYKRPLPSREEAAAEPLSSSFSPSPRHKDRALPEAAELFLARNGQWSEARQQRLQRLAGLEEERQLSGCTFNPNRDFGGAHEATAVPPPGGAEGTPAGGTPRAMGGDAASTRHASSQLHARPQDVLASAADVRVMNELELLRTGAAYRDGRFVQAVCDNSGTSDVRRAMANLSLHSAPRLTGSDSGAWVTSPSQPRHTASSALHTHLSPIQQRSHQPSSSPYLAPRRSTRAPSFPFHETPPVSAPRRSMSDSTQTPMHRPAAGEVAAARHHPLRAGASASSSPSVDDPWAALDAQTDAVLRRCGF</sequence>
<proteinExistence type="predicted"/>
<feature type="region of interest" description="Disordered" evidence="1">
    <location>
        <begin position="711"/>
        <end position="744"/>
    </location>
</feature>
<feature type="compositionally biased region" description="Low complexity" evidence="1">
    <location>
        <begin position="258"/>
        <end position="291"/>
    </location>
</feature>
<feature type="compositionally biased region" description="Polar residues" evidence="1">
    <location>
        <begin position="63"/>
        <end position="81"/>
    </location>
</feature>
<feature type="compositionally biased region" description="Low complexity" evidence="1">
    <location>
        <begin position="159"/>
        <end position="169"/>
    </location>
</feature>
<feature type="region of interest" description="Disordered" evidence="1">
    <location>
        <begin position="895"/>
        <end position="945"/>
    </location>
</feature>
<feature type="region of interest" description="Disordered" evidence="1">
    <location>
        <begin position="1000"/>
        <end position="1112"/>
    </location>
</feature>
<comment type="caution">
    <text evidence="2">The sequence shown here is derived from an EMBL/GenBank/DDBJ whole genome shotgun (WGS) entry which is preliminary data.</text>
</comment>
<protein>
    <submittedName>
        <fullName evidence="2">Uncharacterized protein</fullName>
    </submittedName>
</protein>
<feature type="compositionally biased region" description="Polar residues" evidence="1">
    <location>
        <begin position="1005"/>
        <end position="1044"/>
    </location>
</feature>
<feature type="region of interest" description="Disordered" evidence="1">
    <location>
        <begin position="135"/>
        <end position="154"/>
    </location>
</feature>
<accession>A0AAW0F8V2</accession>
<feature type="region of interest" description="Disordered" evidence="1">
    <location>
        <begin position="237"/>
        <end position="297"/>
    </location>
</feature>
<feature type="region of interest" description="Disordered" evidence="1">
    <location>
        <begin position="52"/>
        <end position="84"/>
    </location>
</feature>
<dbReference type="AlphaFoldDB" id="A0AAW0F8V2"/>
<keyword evidence="3" id="KW-1185">Reference proteome</keyword>
<evidence type="ECO:0000313" key="3">
    <source>
        <dbReference type="Proteomes" id="UP001430356"/>
    </source>
</evidence>
<gene>
    <name evidence="2" type="ORF">NESM_000267400</name>
</gene>
<evidence type="ECO:0000256" key="1">
    <source>
        <dbReference type="SAM" id="MobiDB-lite"/>
    </source>
</evidence>
<feature type="compositionally biased region" description="Low complexity" evidence="1">
    <location>
        <begin position="1098"/>
        <end position="1112"/>
    </location>
</feature>
<name>A0AAW0F8V2_9TRYP</name>
<dbReference type="EMBL" id="JAECZO010000023">
    <property type="protein sequence ID" value="KAK7201994.1"/>
    <property type="molecule type" value="Genomic_DNA"/>
</dbReference>
<feature type="region of interest" description="Disordered" evidence="1">
    <location>
        <begin position="600"/>
        <end position="622"/>
    </location>
</feature>
<evidence type="ECO:0000313" key="2">
    <source>
        <dbReference type="EMBL" id="KAK7201994.1"/>
    </source>
</evidence>
<feature type="compositionally biased region" description="Polar residues" evidence="1">
    <location>
        <begin position="604"/>
        <end position="615"/>
    </location>
</feature>
<reference evidence="2 3" key="1">
    <citation type="journal article" date="2021" name="MBio">
        <title>A New Model Trypanosomatid, Novymonas esmeraldas: Genomic Perception of Its 'Candidatus Pandoraea novymonadis' Endosymbiont.</title>
        <authorList>
            <person name="Zakharova A."/>
            <person name="Saura A."/>
            <person name="Butenko A."/>
            <person name="Podesvova L."/>
            <person name="Warmusova S."/>
            <person name="Kostygov A.Y."/>
            <person name="Nenarokova A."/>
            <person name="Lukes J."/>
            <person name="Opperdoes F.R."/>
            <person name="Yurchenko V."/>
        </authorList>
    </citation>
    <scope>NUCLEOTIDE SEQUENCE [LARGE SCALE GENOMIC DNA]</scope>
    <source>
        <strain evidence="2 3">E262AT.01</strain>
    </source>
</reference>
<dbReference type="Proteomes" id="UP001430356">
    <property type="component" value="Unassembled WGS sequence"/>
</dbReference>
<feature type="region of interest" description="Disordered" evidence="1">
    <location>
        <begin position="159"/>
        <end position="195"/>
    </location>
</feature>